<reference evidence="1 2" key="1">
    <citation type="submission" date="2021-06" db="EMBL/GenBank/DDBJ databases">
        <authorList>
            <person name="Palmer J.M."/>
        </authorList>
    </citation>
    <scope>NUCLEOTIDE SEQUENCE [LARGE SCALE GENOMIC DNA]</scope>
    <source>
        <strain evidence="2">if_2019</strain>
        <tissue evidence="1">Muscle</tissue>
    </source>
</reference>
<dbReference type="EMBL" id="JAHRIQ010093778">
    <property type="protein sequence ID" value="MEQ2251662.1"/>
    <property type="molecule type" value="Genomic_DNA"/>
</dbReference>
<dbReference type="Proteomes" id="UP001482620">
    <property type="component" value="Unassembled WGS sequence"/>
</dbReference>
<evidence type="ECO:0000313" key="2">
    <source>
        <dbReference type="Proteomes" id="UP001482620"/>
    </source>
</evidence>
<protein>
    <submittedName>
        <fullName evidence="1">Uncharacterized protein</fullName>
    </submittedName>
</protein>
<sequence>MMSLHVQLEYSICLQALRMFPFAQLTTSVKVLPADNPLRFLPCSTNQDDLKTLFQTQCKQYMFWFIFDIVAQSSYSVNGYFMTVHPLLGITPLLHLPPFLPYKDKVNNSLPHLCTAQTFC</sequence>
<accession>A0ABV0V6B2</accession>
<organism evidence="1 2">
    <name type="scientific">Ilyodon furcidens</name>
    <name type="common">goldbreast splitfin</name>
    <dbReference type="NCBI Taxonomy" id="33524"/>
    <lineage>
        <taxon>Eukaryota</taxon>
        <taxon>Metazoa</taxon>
        <taxon>Chordata</taxon>
        <taxon>Craniata</taxon>
        <taxon>Vertebrata</taxon>
        <taxon>Euteleostomi</taxon>
        <taxon>Actinopterygii</taxon>
        <taxon>Neopterygii</taxon>
        <taxon>Teleostei</taxon>
        <taxon>Neoteleostei</taxon>
        <taxon>Acanthomorphata</taxon>
        <taxon>Ovalentaria</taxon>
        <taxon>Atherinomorphae</taxon>
        <taxon>Cyprinodontiformes</taxon>
        <taxon>Goodeidae</taxon>
        <taxon>Ilyodon</taxon>
    </lineage>
</organism>
<gene>
    <name evidence="1" type="ORF">ILYODFUR_013461</name>
</gene>
<name>A0ABV0V6B2_9TELE</name>
<evidence type="ECO:0000313" key="1">
    <source>
        <dbReference type="EMBL" id="MEQ2251662.1"/>
    </source>
</evidence>
<proteinExistence type="predicted"/>
<keyword evidence="2" id="KW-1185">Reference proteome</keyword>
<comment type="caution">
    <text evidence="1">The sequence shown here is derived from an EMBL/GenBank/DDBJ whole genome shotgun (WGS) entry which is preliminary data.</text>
</comment>